<organism evidence="1 2">
    <name type="scientific">Colletotrichum shisoi</name>
    <dbReference type="NCBI Taxonomy" id="2078593"/>
    <lineage>
        <taxon>Eukaryota</taxon>
        <taxon>Fungi</taxon>
        <taxon>Dikarya</taxon>
        <taxon>Ascomycota</taxon>
        <taxon>Pezizomycotina</taxon>
        <taxon>Sordariomycetes</taxon>
        <taxon>Hypocreomycetidae</taxon>
        <taxon>Glomerellales</taxon>
        <taxon>Glomerellaceae</taxon>
        <taxon>Colletotrichum</taxon>
        <taxon>Colletotrichum destructivum species complex</taxon>
    </lineage>
</organism>
<evidence type="ECO:0000313" key="1">
    <source>
        <dbReference type="EMBL" id="TQN69862.1"/>
    </source>
</evidence>
<keyword evidence="2" id="KW-1185">Reference proteome</keyword>
<sequence>MLETEQTIGILVDSASSHSKVANYKQLPLPLFRFPSFPDFPLELRLKILRETLLVPSVWVGIGDGAANGLDDPDNQDPPPINMGFNGPAAYLLGCSRI</sequence>
<name>A0A5Q4BS42_9PEZI</name>
<dbReference type="AlphaFoldDB" id="A0A5Q4BS42"/>
<proteinExistence type="predicted"/>
<evidence type="ECO:0000313" key="2">
    <source>
        <dbReference type="Proteomes" id="UP000326340"/>
    </source>
</evidence>
<accession>A0A5Q4BS42</accession>
<dbReference type="Proteomes" id="UP000326340">
    <property type="component" value="Unassembled WGS sequence"/>
</dbReference>
<comment type="caution">
    <text evidence="1">The sequence shown here is derived from an EMBL/GenBank/DDBJ whole genome shotgun (WGS) entry which is preliminary data.</text>
</comment>
<dbReference type="EMBL" id="PUHP01000460">
    <property type="protein sequence ID" value="TQN69862.1"/>
    <property type="molecule type" value="Genomic_DNA"/>
</dbReference>
<protein>
    <submittedName>
        <fullName evidence="1">Uncharacterized protein</fullName>
    </submittedName>
</protein>
<gene>
    <name evidence="1" type="ORF">CSHISOI_05611</name>
</gene>
<reference evidence="1 2" key="1">
    <citation type="journal article" date="2019" name="Sci. Rep.">
        <title>Colletotrichum shisoi sp. nov., an anthracnose pathogen of Perilla frutescens in Japan: molecular phylogenetic, morphological and genomic evidence.</title>
        <authorList>
            <person name="Gan P."/>
            <person name="Tsushima A."/>
            <person name="Hiroyama R."/>
            <person name="Narusaka M."/>
            <person name="Takano Y."/>
            <person name="Narusaka Y."/>
            <person name="Kawaradani M."/>
            <person name="Damm U."/>
            <person name="Shirasu K."/>
        </authorList>
    </citation>
    <scope>NUCLEOTIDE SEQUENCE [LARGE SCALE GENOMIC DNA]</scope>
    <source>
        <strain evidence="1 2">PG-2018a</strain>
    </source>
</reference>